<dbReference type="Pfam" id="PF06013">
    <property type="entry name" value="WXG100"/>
    <property type="match status" value="1"/>
</dbReference>
<dbReference type="Gene3D" id="1.10.287.1060">
    <property type="entry name" value="ESAT-6-like"/>
    <property type="match status" value="1"/>
</dbReference>
<dbReference type="EMBL" id="VJYK02000182">
    <property type="protein sequence ID" value="MQS03577.1"/>
    <property type="molecule type" value="Genomic_DNA"/>
</dbReference>
<proteinExistence type="predicted"/>
<name>A0A5P0YVF0_9ACTN</name>
<dbReference type="SUPFAM" id="SSF140453">
    <property type="entry name" value="EsxAB dimer-like"/>
    <property type="match status" value="1"/>
</dbReference>
<dbReference type="AlphaFoldDB" id="A0A5P0YVF0"/>
<keyword evidence="2" id="KW-1185">Reference proteome</keyword>
<reference evidence="1 2" key="1">
    <citation type="submission" date="2019-10" db="EMBL/GenBank/DDBJ databases">
        <title>Streptomyces sp. nov., a novel actinobacterium isolated from alkaline environment.</title>
        <authorList>
            <person name="Golinska P."/>
        </authorList>
    </citation>
    <scope>NUCLEOTIDE SEQUENCE [LARGE SCALE GENOMIC DNA]</scope>
    <source>
        <strain evidence="1 2">OF1</strain>
    </source>
</reference>
<gene>
    <name evidence="1" type="ORF">FNX44_017205</name>
</gene>
<organism evidence="1 2">
    <name type="scientific">Streptomyces alkaliterrae</name>
    <dbReference type="NCBI Taxonomy" id="2213162"/>
    <lineage>
        <taxon>Bacteria</taxon>
        <taxon>Bacillati</taxon>
        <taxon>Actinomycetota</taxon>
        <taxon>Actinomycetes</taxon>
        <taxon>Kitasatosporales</taxon>
        <taxon>Streptomycetaceae</taxon>
        <taxon>Streptomyces</taxon>
    </lineage>
</organism>
<accession>A0A5P0YVF0</accession>
<evidence type="ECO:0000313" key="1">
    <source>
        <dbReference type="EMBL" id="MQS03577.1"/>
    </source>
</evidence>
<dbReference type="OrthoDB" id="4308755at2"/>
<comment type="caution">
    <text evidence="1">The sequence shown here is derived from an EMBL/GenBank/DDBJ whole genome shotgun (WGS) entry which is preliminary data.</text>
</comment>
<sequence length="140" mass="14503">MPRSSGRIRIHPHHPRNGDLLMAKGVKLDDAQLQQIITKIDGTTGRLDSYVKQLDNLVASLGPAWSGEAATAYRHSQTQLNADQRALAKVLRGIRAAIEETKRSHGTNDSDIAAGMRGIGGASGGTGAAGGGPTSGIAGL</sequence>
<dbReference type="Proteomes" id="UP000320857">
    <property type="component" value="Unassembled WGS sequence"/>
</dbReference>
<evidence type="ECO:0000313" key="2">
    <source>
        <dbReference type="Proteomes" id="UP000320857"/>
    </source>
</evidence>
<dbReference type="InterPro" id="IPR010310">
    <property type="entry name" value="T7SS_ESAT-6-like"/>
</dbReference>
<dbReference type="NCBIfam" id="TIGR03930">
    <property type="entry name" value="WXG100_ESAT6"/>
    <property type="match status" value="1"/>
</dbReference>
<protein>
    <submittedName>
        <fullName evidence="1">WXG100 family type VII secretion target</fullName>
    </submittedName>
</protein>
<dbReference type="InterPro" id="IPR036689">
    <property type="entry name" value="ESAT-6-like_sf"/>
</dbReference>